<sequence length="710" mass="80743">MTEGNVTLKRIIEFSRLSAIRFFFFLSILGPFLFFASACSRQTEERPKVSNGILDLRDWDFQRHPLLDLTGDWEYYPDRLASDGNAEEKKSLFAVPGVWMGSGYATMKLEILLPKNTPSLAFYSKGQATAFDLYVNGTKVLKSGIVGRDPASSVPESRSSFGEWNSLGVSTAKVTLEISNFHHRFGGLWYGIRFGESSALREEVTRFRDMDWFLGGIFFLTFLYHIGLFLIRRQDLSPLPFGLFCFTLFVRILVTEDKILLSYFPSFGYLTSMRLEYLTFYLSLPLGLHYLRSIYPDLFPRVWMGSFYGLGLVFSIGAFLPFPEASKAIPYYQASMFASIILVVYVLGLAVWKRKPYAIPLMVGYSILSTAGVIEVLSAHQILKTRSFLPLGLLVLVMIETFVLSFRYGDLYREKEALAEELRRINSTYSSFVPRKFLGLLDKRSFAELKPGDQVRREVTILFSDIRSFTEISESMNAEENFEFLNTYLGRMEPVIRTNRGFVEKYFGDGIMALFSESPDDAVLAAIQMQKEILVYNRQRLAEGRRPIRVGIGIHTGSSILGLIGAEGRMDSTVISEAVHVTARLEVLTKFYGTGILLSQDTYSSLKNRERFLSRKLDRIPIKGKKEEVFIYEIGDYLSEAEQEAFRNSKTVFEKGVDAFLSGRFMDAGETFREALRVYPGDKTSLLYLKRCTEQMPVVGGRHNPDSDPI</sequence>
<keyword evidence="1" id="KW-1133">Transmembrane helix</keyword>
<feature type="transmembrane region" description="Helical" evidence="1">
    <location>
        <begin position="20"/>
        <end position="39"/>
    </location>
</feature>
<comment type="caution">
    <text evidence="3">The sequence shown here is derived from an EMBL/GenBank/DDBJ whole genome shotgun (WGS) entry which is preliminary data.</text>
</comment>
<dbReference type="GO" id="GO:0004016">
    <property type="term" value="F:adenylate cyclase activity"/>
    <property type="evidence" value="ECO:0007669"/>
    <property type="project" value="UniProtKB-ARBA"/>
</dbReference>
<organism evidence="3 4">
    <name type="scientific">Leptospira fletcheri</name>
    <dbReference type="NCBI Taxonomy" id="2484981"/>
    <lineage>
        <taxon>Bacteria</taxon>
        <taxon>Pseudomonadati</taxon>
        <taxon>Spirochaetota</taxon>
        <taxon>Spirochaetia</taxon>
        <taxon>Leptospirales</taxon>
        <taxon>Leptospiraceae</taxon>
        <taxon>Leptospira</taxon>
    </lineage>
</organism>
<feature type="transmembrane region" description="Helical" evidence="1">
    <location>
        <begin position="237"/>
        <end position="254"/>
    </location>
</feature>
<feature type="domain" description="Guanylate cyclase" evidence="2">
    <location>
        <begin position="460"/>
        <end position="586"/>
    </location>
</feature>
<reference evidence="3" key="1">
    <citation type="journal article" date="2019" name="PLoS Negl. Trop. Dis.">
        <title>Revisiting the worldwide diversity of Leptospira species in the environment.</title>
        <authorList>
            <person name="Vincent A.T."/>
            <person name="Schiettekatte O."/>
            <person name="Bourhy P."/>
            <person name="Veyrier F.J."/>
            <person name="Picardeau M."/>
        </authorList>
    </citation>
    <scope>NUCLEOTIDE SEQUENCE [LARGE SCALE GENOMIC DNA]</scope>
    <source>
        <strain evidence="3">SSW15</strain>
    </source>
</reference>
<dbReference type="InterPro" id="IPR011623">
    <property type="entry name" value="7TMR_DISM_rcpt_extracell_dom1"/>
</dbReference>
<dbReference type="Proteomes" id="UP000298458">
    <property type="component" value="Unassembled WGS sequence"/>
</dbReference>
<dbReference type="PANTHER" id="PTHR43081:SF1">
    <property type="entry name" value="ADENYLATE CYCLASE, TERMINAL-DIFFERENTIATION SPECIFIC"/>
    <property type="match status" value="1"/>
</dbReference>
<protein>
    <submittedName>
        <fullName evidence="3">Adenylate/guanylate cyclase domain-containing protein</fullName>
    </submittedName>
</protein>
<proteinExistence type="predicted"/>
<keyword evidence="1" id="KW-0812">Transmembrane</keyword>
<evidence type="ECO:0000313" key="4">
    <source>
        <dbReference type="Proteomes" id="UP000298458"/>
    </source>
</evidence>
<feature type="transmembrane region" description="Helical" evidence="1">
    <location>
        <begin position="358"/>
        <end position="377"/>
    </location>
</feature>
<evidence type="ECO:0000256" key="1">
    <source>
        <dbReference type="SAM" id="Phobius"/>
    </source>
</evidence>
<dbReference type="OrthoDB" id="338211at2"/>
<dbReference type="GO" id="GO:0035556">
    <property type="term" value="P:intracellular signal transduction"/>
    <property type="evidence" value="ECO:0007669"/>
    <property type="project" value="InterPro"/>
</dbReference>
<dbReference type="PANTHER" id="PTHR43081">
    <property type="entry name" value="ADENYLATE CYCLASE, TERMINAL-DIFFERENTIATION SPECIFIC-RELATED"/>
    <property type="match status" value="1"/>
</dbReference>
<keyword evidence="1" id="KW-0472">Membrane</keyword>
<dbReference type="PROSITE" id="PS50125">
    <property type="entry name" value="GUANYLATE_CYCLASE_2"/>
    <property type="match status" value="1"/>
</dbReference>
<dbReference type="Pfam" id="PF07695">
    <property type="entry name" value="7TMR-DISM_7TM"/>
    <property type="match status" value="1"/>
</dbReference>
<dbReference type="GO" id="GO:0006171">
    <property type="term" value="P:cAMP biosynthetic process"/>
    <property type="evidence" value="ECO:0007669"/>
    <property type="project" value="TreeGrafter"/>
</dbReference>
<evidence type="ECO:0000313" key="3">
    <source>
        <dbReference type="EMBL" id="TGK12627.1"/>
    </source>
</evidence>
<dbReference type="CDD" id="cd07302">
    <property type="entry name" value="CHD"/>
    <property type="match status" value="1"/>
</dbReference>
<dbReference type="EMBL" id="RQET01000004">
    <property type="protein sequence ID" value="TGK12627.1"/>
    <property type="molecule type" value="Genomic_DNA"/>
</dbReference>
<dbReference type="SUPFAM" id="SSF55073">
    <property type="entry name" value="Nucleotide cyclase"/>
    <property type="match status" value="1"/>
</dbReference>
<name>A0A4R9GIS9_9LEPT</name>
<dbReference type="AlphaFoldDB" id="A0A4R9GIS9"/>
<feature type="transmembrane region" description="Helical" evidence="1">
    <location>
        <begin position="303"/>
        <end position="322"/>
    </location>
</feature>
<gene>
    <name evidence="3" type="ORF">EHO60_09420</name>
</gene>
<dbReference type="SMART" id="SM00044">
    <property type="entry name" value="CYCc"/>
    <property type="match status" value="1"/>
</dbReference>
<dbReference type="InterPro" id="IPR050697">
    <property type="entry name" value="Adenylyl/Guanylyl_Cyclase_3/4"/>
</dbReference>
<keyword evidence="4" id="KW-1185">Reference proteome</keyword>
<dbReference type="Pfam" id="PF00211">
    <property type="entry name" value="Guanylate_cyc"/>
    <property type="match status" value="1"/>
</dbReference>
<accession>A0A4R9GIS9</accession>
<feature type="transmembrane region" description="Helical" evidence="1">
    <location>
        <begin position="212"/>
        <end position="231"/>
    </location>
</feature>
<feature type="transmembrane region" description="Helical" evidence="1">
    <location>
        <begin position="334"/>
        <end position="352"/>
    </location>
</feature>
<dbReference type="InterPro" id="IPR029787">
    <property type="entry name" value="Nucleotide_cyclase"/>
</dbReference>
<feature type="transmembrane region" description="Helical" evidence="1">
    <location>
        <begin position="389"/>
        <end position="408"/>
    </location>
</feature>
<evidence type="ECO:0000259" key="2">
    <source>
        <dbReference type="PROSITE" id="PS50125"/>
    </source>
</evidence>
<dbReference type="InterPro" id="IPR001054">
    <property type="entry name" value="A/G_cyclase"/>
</dbReference>
<dbReference type="Gene3D" id="3.30.70.1230">
    <property type="entry name" value="Nucleotide cyclase"/>
    <property type="match status" value="1"/>
</dbReference>